<dbReference type="SUPFAM" id="SSF53850">
    <property type="entry name" value="Periplasmic binding protein-like II"/>
    <property type="match status" value="1"/>
</dbReference>
<dbReference type="PIRSF" id="PIRSF002854">
    <property type="entry name" value="MetQ"/>
    <property type="match status" value="1"/>
</dbReference>
<comment type="similarity">
    <text evidence="6">Belongs to the nlpA lipoprotein family.</text>
</comment>
<evidence type="ECO:0000256" key="1">
    <source>
        <dbReference type="ARBA" id="ARBA00004635"/>
    </source>
</evidence>
<dbReference type="OrthoDB" id="9812878at2"/>
<evidence type="ECO:0000313" key="8">
    <source>
        <dbReference type="Proteomes" id="UP000199520"/>
    </source>
</evidence>
<dbReference type="PANTHER" id="PTHR30429:SF1">
    <property type="entry name" value="D-METHIONINE-BINDING LIPOPROTEIN METQ-RELATED"/>
    <property type="match status" value="1"/>
</dbReference>
<dbReference type="CDD" id="cd13598">
    <property type="entry name" value="PBP2_lipoprotein_IlpA_like"/>
    <property type="match status" value="1"/>
</dbReference>
<dbReference type="RefSeq" id="WP_090936979.1">
    <property type="nucleotide sequence ID" value="NZ_FOTS01000018.1"/>
</dbReference>
<dbReference type="EMBL" id="FOTS01000018">
    <property type="protein sequence ID" value="SFL79666.1"/>
    <property type="molecule type" value="Genomic_DNA"/>
</dbReference>
<evidence type="ECO:0000256" key="2">
    <source>
        <dbReference type="ARBA" id="ARBA00022729"/>
    </source>
</evidence>
<name>A0A1I4KM92_9FIRM</name>
<gene>
    <name evidence="7" type="ORF">SAMN04490355_101860</name>
</gene>
<evidence type="ECO:0000256" key="3">
    <source>
        <dbReference type="ARBA" id="ARBA00023136"/>
    </source>
</evidence>
<sequence>MGKRLQIVTTFFILASIAALLSWHSSLHMSYVYRPIKVGVSAGPHFVIMNQVKTIVAKDGIDLQIVVFSDYGKLNESLHRREISLNSFQHQPYLDKVLDDHNYEITPIAKTVLFPMGIYTKKIKNLSELPEGSQVAIPKDLWNGSRALLLLEKTGLIVCRKTKDSLRTPDDIIDNPKNLSFIQMDATQITSAIDKVDITLINANYAAEIGLVPTKDALVLEDVHSPYVNLLVAGTNDVNHKDLGKIIAAYQTQEIKNFLNEHFQGTVVAAW</sequence>
<evidence type="ECO:0000313" key="7">
    <source>
        <dbReference type="EMBL" id="SFL79666.1"/>
    </source>
</evidence>
<dbReference type="STRING" id="1123291.SAMN04490355_101860"/>
<reference evidence="8" key="1">
    <citation type="submission" date="2016-10" db="EMBL/GenBank/DDBJ databases">
        <authorList>
            <person name="Varghese N."/>
            <person name="Submissions S."/>
        </authorList>
    </citation>
    <scope>NUCLEOTIDE SEQUENCE [LARGE SCALE GENOMIC DNA]</scope>
    <source>
        <strain evidence="8">DSM 13327</strain>
    </source>
</reference>
<proteinExistence type="inferred from homology"/>
<dbReference type="GO" id="GO:0016020">
    <property type="term" value="C:membrane"/>
    <property type="evidence" value="ECO:0007669"/>
    <property type="project" value="UniProtKB-SubCell"/>
</dbReference>
<keyword evidence="2" id="KW-0732">Signal</keyword>
<dbReference type="AlphaFoldDB" id="A0A1I4KM92"/>
<dbReference type="Proteomes" id="UP000199520">
    <property type="component" value="Unassembled WGS sequence"/>
</dbReference>
<comment type="subcellular location">
    <subcellularLocation>
        <location evidence="1">Membrane</location>
        <topology evidence="1">Lipid-anchor</topology>
    </subcellularLocation>
</comment>
<accession>A0A1I4KM92</accession>
<dbReference type="InterPro" id="IPR004872">
    <property type="entry name" value="Lipoprotein_NlpA"/>
</dbReference>
<protein>
    <recommendedName>
        <fullName evidence="6">Lipoprotein</fullName>
    </recommendedName>
</protein>
<dbReference type="PANTHER" id="PTHR30429">
    <property type="entry name" value="D-METHIONINE-BINDING LIPOPROTEIN METQ"/>
    <property type="match status" value="1"/>
</dbReference>
<dbReference type="Pfam" id="PF03180">
    <property type="entry name" value="Lipoprotein_9"/>
    <property type="match status" value="1"/>
</dbReference>
<evidence type="ECO:0000256" key="6">
    <source>
        <dbReference type="PIRNR" id="PIRNR002854"/>
    </source>
</evidence>
<evidence type="ECO:0000256" key="5">
    <source>
        <dbReference type="ARBA" id="ARBA00023288"/>
    </source>
</evidence>
<dbReference type="Gene3D" id="3.40.190.10">
    <property type="entry name" value="Periplasmic binding protein-like II"/>
    <property type="match status" value="2"/>
</dbReference>
<keyword evidence="3" id="KW-0472">Membrane</keyword>
<organism evidence="7 8">
    <name type="scientific">Pelosinus propionicus DSM 13327</name>
    <dbReference type="NCBI Taxonomy" id="1123291"/>
    <lineage>
        <taxon>Bacteria</taxon>
        <taxon>Bacillati</taxon>
        <taxon>Bacillota</taxon>
        <taxon>Negativicutes</taxon>
        <taxon>Selenomonadales</taxon>
        <taxon>Sporomusaceae</taxon>
        <taxon>Pelosinus</taxon>
    </lineage>
</organism>
<keyword evidence="5 6" id="KW-0449">Lipoprotein</keyword>
<evidence type="ECO:0000256" key="4">
    <source>
        <dbReference type="ARBA" id="ARBA00023139"/>
    </source>
</evidence>
<keyword evidence="8" id="KW-1185">Reference proteome</keyword>
<keyword evidence="4" id="KW-0564">Palmitate</keyword>